<keyword evidence="9" id="KW-1185">Reference proteome</keyword>
<dbReference type="PANTHER" id="PTHR23517">
    <property type="entry name" value="RESISTANCE PROTEIN MDTM, PUTATIVE-RELATED-RELATED"/>
    <property type="match status" value="1"/>
</dbReference>
<dbReference type="Proteomes" id="UP000184016">
    <property type="component" value="Unassembled WGS sequence"/>
</dbReference>
<feature type="transmembrane region" description="Helical" evidence="7">
    <location>
        <begin position="42"/>
        <end position="62"/>
    </location>
</feature>
<evidence type="ECO:0000256" key="1">
    <source>
        <dbReference type="ARBA" id="ARBA00004651"/>
    </source>
</evidence>
<feature type="transmembrane region" description="Helical" evidence="7">
    <location>
        <begin position="344"/>
        <end position="365"/>
    </location>
</feature>
<dbReference type="InterPro" id="IPR011701">
    <property type="entry name" value="MFS"/>
</dbReference>
<feature type="transmembrane region" description="Helical" evidence="7">
    <location>
        <begin position="100"/>
        <end position="117"/>
    </location>
</feature>
<sequence length="415" mass="46608">MKSKKSLNYNVVRLAAIGTLFALSQYITLPVMALYLNQFFHISIPMVGILLGIPMIISSIFGRFASVVARRLGNVNTLSAALILYAFDYLGYTLFKHPDIIYLISLSIVAGLSRILWQPVFKGIYAQVATESSNADTIFRINYLTIVAGASVGPVLVILLGGFQPVICIYSTSFLYIFISILVLFNRNFFKSFELGTNILNSDETKSDVQNKRELSITLYLYIFGGFLIYCVFSEFESVFPLALKFVTYRPASLFSELLILNSICGFVFQSLMIFSKRKPRDSQGLFIGNLAFCIAFLTFAISLWIHVILVVGTIIFTIGEIFALPGSDIAINQLAPNGQKAAFFGLAEFRILGFTVGPALFGYLLYQFGYVEMFLFSIPFIVLASLSYWYGYRILKRYLHTDRTDLSQSIITER</sequence>
<evidence type="ECO:0000256" key="4">
    <source>
        <dbReference type="ARBA" id="ARBA00022692"/>
    </source>
</evidence>
<name>A0A1M6YD04_9BACL</name>
<organism evidence="8 9">
    <name type="scientific">Alicyclobacillus tolerans</name>
    <dbReference type="NCBI Taxonomy" id="90970"/>
    <lineage>
        <taxon>Bacteria</taxon>
        <taxon>Bacillati</taxon>
        <taxon>Bacillota</taxon>
        <taxon>Bacilli</taxon>
        <taxon>Bacillales</taxon>
        <taxon>Alicyclobacillaceae</taxon>
        <taxon>Alicyclobacillus</taxon>
    </lineage>
</organism>
<proteinExistence type="predicted"/>
<feature type="transmembrane region" description="Helical" evidence="7">
    <location>
        <begin position="371"/>
        <end position="391"/>
    </location>
</feature>
<dbReference type="SUPFAM" id="SSF103473">
    <property type="entry name" value="MFS general substrate transporter"/>
    <property type="match status" value="1"/>
</dbReference>
<feature type="transmembrane region" description="Helical" evidence="7">
    <location>
        <begin position="12"/>
        <end position="36"/>
    </location>
</feature>
<feature type="transmembrane region" description="Helical" evidence="7">
    <location>
        <begin position="312"/>
        <end position="332"/>
    </location>
</feature>
<dbReference type="OrthoDB" id="8952229at2"/>
<evidence type="ECO:0000256" key="3">
    <source>
        <dbReference type="ARBA" id="ARBA00022475"/>
    </source>
</evidence>
<dbReference type="PANTHER" id="PTHR23517:SF3">
    <property type="entry name" value="INTEGRAL MEMBRANE TRANSPORT PROTEIN"/>
    <property type="match status" value="1"/>
</dbReference>
<evidence type="ECO:0000256" key="7">
    <source>
        <dbReference type="SAM" id="Phobius"/>
    </source>
</evidence>
<dbReference type="EMBL" id="FRAF01000049">
    <property type="protein sequence ID" value="SHL16167.1"/>
    <property type="molecule type" value="Genomic_DNA"/>
</dbReference>
<dbReference type="InterPro" id="IPR036259">
    <property type="entry name" value="MFS_trans_sf"/>
</dbReference>
<feature type="transmembrane region" description="Helical" evidence="7">
    <location>
        <begin position="252"/>
        <end position="275"/>
    </location>
</feature>
<protein>
    <recommendedName>
        <fullName evidence="10">Major Facilitator Superfamily protein</fullName>
    </recommendedName>
</protein>
<keyword evidence="6 7" id="KW-0472">Membrane</keyword>
<comment type="subcellular location">
    <subcellularLocation>
        <location evidence="1">Cell membrane</location>
        <topology evidence="1">Multi-pass membrane protein</topology>
    </subcellularLocation>
</comment>
<feature type="transmembrane region" description="Helical" evidence="7">
    <location>
        <begin position="219"/>
        <end position="240"/>
    </location>
</feature>
<dbReference type="InterPro" id="IPR050171">
    <property type="entry name" value="MFS_Transporters"/>
</dbReference>
<reference evidence="9" key="1">
    <citation type="submission" date="2016-11" db="EMBL/GenBank/DDBJ databases">
        <authorList>
            <person name="Varghese N."/>
            <person name="Submissions S."/>
        </authorList>
    </citation>
    <scope>NUCLEOTIDE SEQUENCE [LARGE SCALE GENOMIC DNA]</scope>
    <source>
        <strain evidence="9">USBA-503</strain>
    </source>
</reference>
<feature type="transmembrane region" description="Helical" evidence="7">
    <location>
        <begin position="287"/>
        <end position="306"/>
    </location>
</feature>
<dbReference type="AlphaFoldDB" id="A0A1M6YD04"/>
<dbReference type="RefSeq" id="WP_072875443.1">
    <property type="nucleotide sequence ID" value="NZ_FRAF01000049.1"/>
</dbReference>
<feature type="transmembrane region" description="Helical" evidence="7">
    <location>
        <begin position="74"/>
        <end position="94"/>
    </location>
</feature>
<gene>
    <name evidence="8" type="ORF">SAMN05443507_1493</name>
</gene>
<keyword evidence="3" id="KW-1003">Cell membrane</keyword>
<evidence type="ECO:0000256" key="2">
    <source>
        <dbReference type="ARBA" id="ARBA00022448"/>
    </source>
</evidence>
<dbReference type="Pfam" id="PF07690">
    <property type="entry name" value="MFS_1"/>
    <property type="match status" value="1"/>
</dbReference>
<evidence type="ECO:0008006" key="10">
    <source>
        <dbReference type="Google" id="ProtNLM"/>
    </source>
</evidence>
<feature type="transmembrane region" description="Helical" evidence="7">
    <location>
        <begin position="138"/>
        <end position="161"/>
    </location>
</feature>
<evidence type="ECO:0000256" key="5">
    <source>
        <dbReference type="ARBA" id="ARBA00022989"/>
    </source>
</evidence>
<dbReference type="GO" id="GO:0005886">
    <property type="term" value="C:plasma membrane"/>
    <property type="evidence" value="ECO:0007669"/>
    <property type="project" value="UniProtKB-SubCell"/>
</dbReference>
<feature type="transmembrane region" description="Helical" evidence="7">
    <location>
        <begin position="167"/>
        <end position="185"/>
    </location>
</feature>
<keyword evidence="4 7" id="KW-0812">Transmembrane</keyword>
<evidence type="ECO:0000313" key="8">
    <source>
        <dbReference type="EMBL" id="SHL16167.1"/>
    </source>
</evidence>
<keyword evidence="2" id="KW-0813">Transport</keyword>
<accession>A0A1M6YD04</accession>
<evidence type="ECO:0000256" key="6">
    <source>
        <dbReference type="ARBA" id="ARBA00023136"/>
    </source>
</evidence>
<dbReference type="Gene3D" id="1.20.1250.20">
    <property type="entry name" value="MFS general substrate transporter like domains"/>
    <property type="match status" value="1"/>
</dbReference>
<keyword evidence="5 7" id="KW-1133">Transmembrane helix</keyword>
<dbReference type="GO" id="GO:0022857">
    <property type="term" value="F:transmembrane transporter activity"/>
    <property type="evidence" value="ECO:0007669"/>
    <property type="project" value="InterPro"/>
</dbReference>
<dbReference type="STRING" id="1830138.SAMN05443507_1493"/>
<evidence type="ECO:0000313" key="9">
    <source>
        <dbReference type="Proteomes" id="UP000184016"/>
    </source>
</evidence>